<dbReference type="EMBL" id="JAEDXU010000002">
    <property type="protein sequence ID" value="MBP1045923.1"/>
    <property type="molecule type" value="Genomic_DNA"/>
</dbReference>
<evidence type="ECO:0000313" key="2">
    <source>
        <dbReference type="Proteomes" id="UP000673375"/>
    </source>
</evidence>
<evidence type="ECO:0000313" key="1">
    <source>
        <dbReference type="EMBL" id="MBP1045923.1"/>
    </source>
</evidence>
<proteinExistence type="predicted"/>
<dbReference type="InterPro" id="IPR012349">
    <property type="entry name" value="Split_barrel_FMN-bd"/>
</dbReference>
<name>A0ABS4CIB1_9ENTE</name>
<comment type="caution">
    <text evidence="1">The sequence shown here is derived from an EMBL/GenBank/DDBJ whole genome shotgun (WGS) entry which is preliminary data.</text>
</comment>
<accession>A0ABS4CIB1</accession>
<dbReference type="RefSeq" id="WP_209556740.1">
    <property type="nucleotide sequence ID" value="NZ_JAEDXU010000002.1"/>
</dbReference>
<reference evidence="1 2" key="1">
    <citation type="submission" date="2020-12" db="EMBL/GenBank/DDBJ databases">
        <title>Vagococcus allomyrinae sp. nov. and Enterococcus lavae sp. nov., isolated from the larvae of Allomyrina dichotoma.</title>
        <authorList>
            <person name="Lee S.D."/>
        </authorList>
    </citation>
    <scope>NUCLEOTIDE SEQUENCE [LARGE SCALE GENOMIC DNA]</scope>
    <source>
        <strain evidence="1 2">BWM-S5</strain>
    </source>
</reference>
<dbReference type="SUPFAM" id="SSF50475">
    <property type="entry name" value="FMN-binding split barrel"/>
    <property type="match status" value="1"/>
</dbReference>
<keyword evidence="2" id="KW-1185">Reference proteome</keyword>
<organism evidence="1 2">
    <name type="scientific">Enterococcus larvae</name>
    <dbReference type="NCBI Taxonomy" id="2794352"/>
    <lineage>
        <taxon>Bacteria</taxon>
        <taxon>Bacillati</taxon>
        <taxon>Bacillota</taxon>
        <taxon>Bacilli</taxon>
        <taxon>Lactobacillales</taxon>
        <taxon>Enterococcaceae</taxon>
        <taxon>Enterococcus</taxon>
    </lineage>
</organism>
<gene>
    <name evidence="1" type="ORF">I6N96_06485</name>
</gene>
<dbReference type="Proteomes" id="UP000673375">
    <property type="component" value="Unassembled WGS sequence"/>
</dbReference>
<dbReference type="Gene3D" id="2.30.110.10">
    <property type="entry name" value="Electron Transport, Fmn-binding Protein, Chain A"/>
    <property type="match status" value="1"/>
</dbReference>
<sequence>MIEEIRKLIENSRSFLLSTVDRNGFPNTIVVSKPIARIDFHTLKFYVDGNGSTVKNIKQSSKGNVICYNEEKHQSLLLKGMFSVHEIEGYKIIEDRLNDYQKFLDHKNPVILSFDVYTAKVHDNGTNEFEQFEKL</sequence>
<protein>
    <submittedName>
        <fullName evidence="1">Pyridoxamine 5'-phosphate oxidase family protein</fullName>
    </submittedName>
</protein>